<sequence>MDPRFNWPPQQGPPAHPNGQYGAPPPPAPPSQHAYPQMGYGMQYPPQQHQAPHMMPQSQPMPNAPRVVVPPRASQQYPPTAHQAQGPRPTQPQVVIPPRNPNPLPQMQPPRIRQVQVQVPRPVQRASSGGMLESSTTHGHARPPQGHSSQMPGAKPVQRSQSFQENPRPQNRPQATPTQNHNQHRAPLQPQGTPSHAHAHTPTSANQHRSPASQSSSIKRSHPQVVIKRPSSQLQTPTRPHHAPPKSLPADLIVMILSAADEYIAAARSLGSLAAMTLKKCDLDQYYKLMATAMGCMEAVLKKYNQSPRDEALLRLRYASLLVEETDNNQEIEETLAKGIALCNRSRLHDLKYAMLHLQARYQFKSSPRSAFKLLEQPIQETETFQHTVWLYAFRFLKATLALQVPGRPETASALHQLHTIAGHAERKGDRAIFVTCCALEAMIHLRGTAPDKLEHAQRALASARSLQLQLSAKQLGQVAIMIDCIDIACTLQNGQPNIEKLQALQAKADQDAGPANGVFSVLIEKSFGGNLTFDTGGVFTKAVDGRDELVLSWLPRHDLKILAYYLSGLVALPHERGNSYLQEGHRIIELSLHQSAPVPFNASIPTALRQRNWLKILDWHIKFAIGIVACYHEDKSAAKNALTKLQERISQSPFHSLEPYARTLNYLSGVLDQCNGSIESALDTYSSTIFNLPDAGSGTDFKTDVAILATINRLLIVRDPSHPEHYQTQVLFAQLQPLCANHPNLYIDCAFRIVQAITIPEESINRQKTLIHTTTNRAQKLGNMQFMSICLNYMASRFFANQVGEQPIKSVRAARNVSKQGRSVIWRAVAYGICMNTFQRNGLFEDATACQIAFEQLRKDLPTGLTMKNEGSEQDAEGDVDME</sequence>
<dbReference type="Proteomes" id="UP000244855">
    <property type="component" value="Unassembled WGS sequence"/>
</dbReference>
<evidence type="ECO:0000256" key="8">
    <source>
        <dbReference type="SAM" id="MobiDB-lite"/>
    </source>
</evidence>
<feature type="compositionally biased region" description="Acidic residues" evidence="8">
    <location>
        <begin position="873"/>
        <end position="884"/>
    </location>
</feature>
<evidence type="ECO:0000256" key="5">
    <source>
        <dbReference type="ARBA" id="ARBA00022829"/>
    </source>
</evidence>
<reference evidence="9 10" key="1">
    <citation type="journal article" date="2018" name="Sci. Rep.">
        <title>Comparative genomics provides insights into the lifestyle and reveals functional heterogeneity of dark septate endophytic fungi.</title>
        <authorList>
            <person name="Knapp D.G."/>
            <person name="Nemeth J.B."/>
            <person name="Barry K."/>
            <person name="Hainaut M."/>
            <person name="Henrissat B."/>
            <person name="Johnson J."/>
            <person name="Kuo A."/>
            <person name="Lim J.H.P."/>
            <person name="Lipzen A."/>
            <person name="Nolan M."/>
            <person name="Ohm R.A."/>
            <person name="Tamas L."/>
            <person name="Grigoriev I.V."/>
            <person name="Spatafora J.W."/>
            <person name="Nagy L.G."/>
            <person name="Kovacs G.M."/>
        </authorList>
    </citation>
    <scope>NUCLEOTIDE SEQUENCE [LARGE SCALE GENOMIC DNA]</scope>
    <source>
        <strain evidence="9 10">DSE2036</strain>
    </source>
</reference>
<accession>A0A2V1D918</accession>
<feature type="compositionally biased region" description="Low complexity" evidence="8">
    <location>
        <begin position="109"/>
        <end position="125"/>
    </location>
</feature>
<dbReference type="GO" id="GO:0007064">
    <property type="term" value="P:mitotic sister chromatid cohesion"/>
    <property type="evidence" value="ECO:0007669"/>
    <property type="project" value="InterPro"/>
</dbReference>
<keyword evidence="4" id="KW-0498">Mitosis</keyword>
<evidence type="ECO:0000313" key="9">
    <source>
        <dbReference type="EMBL" id="PVH94590.1"/>
    </source>
</evidence>
<protein>
    <recommendedName>
        <fullName evidence="11">Cohesin loading factor-domain-containing protein</fullName>
    </recommendedName>
</protein>
<keyword evidence="7" id="KW-0131">Cell cycle</keyword>
<feature type="region of interest" description="Disordered" evidence="8">
    <location>
        <begin position="865"/>
        <end position="884"/>
    </location>
</feature>
<evidence type="ECO:0000256" key="6">
    <source>
        <dbReference type="ARBA" id="ARBA00023242"/>
    </source>
</evidence>
<dbReference type="GO" id="GO:0007059">
    <property type="term" value="P:chromosome segregation"/>
    <property type="evidence" value="ECO:0007669"/>
    <property type="project" value="UniProtKB-KW"/>
</dbReference>
<feature type="compositionally biased region" description="Low complexity" evidence="8">
    <location>
        <begin position="42"/>
        <end position="73"/>
    </location>
</feature>
<dbReference type="Pfam" id="PF10345">
    <property type="entry name" value="Cohesin_load"/>
    <property type="match status" value="1"/>
</dbReference>
<proteinExistence type="inferred from homology"/>
<dbReference type="EMBL" id="KZ805528">
    <property type="protein sequence ID" value="PVH94590.1"/>
    <property type="molecule type" value="Genomic_DNA"/>
</dbReference>
<dbReference type="AlphaFoldDB" id="A0A2V1D918"/>
<dbReference type="GO" id="GO:0005634">
    <property type="term" value="C:nucleus"/>
    <property type="evidence" value="ECO:0007669"/>
    <property type="project" value="UniProtKB-SubCell"/>
</dbReference>
<comment type="subcellular location">
    <subcellularLocation>
        <location evidence="1">Nucleus</location>
    </subcellularLocation>
</comment>
<dbReference type="PANTHER" id="PTHR21394">
    <property type="entry name" value="MAU2 CHROMATID COHESION FACTOR HOMOLOG"/>
    <property type="match status" value="1"/>
</dbReference>
<dbReference type="OrthoDB" id="5565328at2759"/>
<evidence type="ECO:0000256" key="4">
    <source>
        <dbReference type="ARBA" id="ARBA00022776"/>
    </source>
</evidence>
<evidence type="ECO:0000313" key="10">
    <source>
        <dbReference type="Proteomes" id="UP000244855"/>
    </source>
</evidence>
<keyword evidence="10" id="KW-1185">Reference proteome</keyword>
<keyword evidence="6" id="KW-0539">Nucleus</keyword>
<comment type="similarity">
    <text evidence="2">Belongs to the SCC4/mau-2 family.</text>
</comment>
<keyword evidence="3" id="KW-0132">Cell division</keyword>
<evidence type="ECO:0000256" key="1">
    <source>
        <dbReference type="ARBA" id="ARBA00004123"/>
    </source>
</evidence>
<feature type="compositionally biased region" description="Polar residues" evidence="8">
    <location>
        <begin position="158"/>
        <end position="181"/>
    </location>
</feature>
<evidence type="ECO:0008006" key="11">
    <source>
        <dbReference type="Google" id="ProtNLM"/>
    </source>
</evidence>
<gene>
    <name evidence="9" type="ORF">DM02DRAFT_633603</name>
</gene>
<feature type="compositionally biased region" description="Polar residues" evidence="8">
    <location>
        <begin position="201"/>
        <end position="218"/>
    </location>
</feature>
<organism evidence="9 10">
    <name type="scientific">Periconia macrospinosa</name>
    <dbReference type="NCBI Taxonomy" id="97972"/>
    <lineage>
        <taxon>Eukaryota</taxon>
        <taxon>Fungi</taxon>
        <taxon>Dikarya</taxon>
        <taxon>Ascomycota</taxon>
        <taxon>Pezizomycotina</taxon>
        <taxon>Dothideomycetes</taxon>
        <taxon>Pleosporomycetidae</taxon>
        <taxon>Pleosporales</taxon>
        <taxon>Massarineae</taxon>
        <taxon>Periconiaceae</taxon>
        <taxon>Periconia</taxon>
    </lineage>
</organism>
<name>A0A2V1D918_9PLEO</name>
<dbReference type="STRING" id="97972.A0A2V1D918"/>
<keyword evidence="5" id="KW-0159">Chromosome partition</keyword>
<evidence type="ECO:0000256" key="3">
    <source>
        <dbReference type="ARBA" id="ARBA00022618"/>
    </source>
</evidence>
<feature type="region of interest" description="Disordered" evidence="8">
    <location>
        <begin position="1"/>
        <end position="247"/>
    </location>
</feature>
<dbReference type="GO" id="GO:0051301">
    <property type="term" value="P:cell division"/>
    <property type="evidence" value="ECO:0007669"/>
    <property type="project" value="UniProtKB-KW"/>
</dbReference>
<evidence type="ECO:0000256" key="2">
    <source>
        <dbReference type="ARBA" id="ARBA00008585"/>
    </source>
</evidence>
<feature type="compositionally biased region" description="Pro residues" evidence="8">
    <location>
        <begin position="98"/>
        <end position="108"/>
    </location>
</feature>
<evidence type="ECO:0000256" key="7">
    <source>
        <dbReference type="ARBA" id="ARBA00023306"/>
    </source>
</evidence>
<dbReference type="InterPro" id="IPR019440">
    <property type="entry name" value="MAU2"/>
</dbReference>